<gene>
    <name evidence="2" type="ORF">F2P81_007417</name>
</gene>
<evidence type="ECO:0000313" key="3">
    <source>
        <dbReference type="Proteomes" id="UP000438429"/>
    </source>
</evidence>
<evidence type="ECO:0000256" key="1">
    <source>
        <dbReference type="SAM" id="MobiDB-lite"/>
    </source>
</evidence>
<proteinExistence type="predicted"/>
<accession>A0A6A4T9M7</accession>
<feature type="region of interest" description="Disordered" evidence="1">
    <location>
        <begin position="27"/>
        <end position="52"/>
    </location>
</feature>
<sequence>MTPSRQMFVEPNKLILPSIRSIRSSLGGKWMTGPRSVSRSGGKASVTTRRSDERLVMRMRRRGDEAGIDATALSHRGHSSMTLNLKKKKVAVFSEAG</sequence>
<dbReference type="EMBL" id="VEVO01000006">
    <property type="protein sequence ID" value="KAF0041519.1"/>
    <property type="molecule type" value="Genomic_DNA"/>
</dbReference>
<name>A0A6A4T9M7_SCOMX</name>
<protein>
    <submittedName>
        <fullName evidence="2">Uncharacterized protein</fullName>
    </submittedName>
</protein>
<evidence type="ECO:0000313" key="2">
    <source>
        <dbReference type="EMBL" id="KAF0041519.1"/>
    </source>
</evidence>
<comment type="caution">
    <text evidence="2">The sequence shown here is derived from an EMBL/GenBank/DDBJ whole genome shotgun (WGS) entry which is preliminary data.</text>
</comment>
<reference evidence="2 3" key="1">
    <citation type="submission" date="2019-06" db="EMBL/GenBank/DDBJ databases">
        <title>Draft genomes of female and male turbot (Scophthalmus maximus).</title>
        <authorList>
            <person name="Xu H."/>
            <person name="Xu X.-W."/>
            <person name="Shao C."/>
            <person name="Chen S."/>
        </authorList>
    </citation>
    <scope>NUCLEOTIDE SEQUENCE [LARGE SCALE GENOMIC DNA]</scope>
    <source>
        <strain evidence="2">Ysfricsl-2016a</strain>
        <tissue evidence="2">Blood</tissue>
    </source>
</reference>
<dbReference type="Proteomes" id="UP000438429">
    <property type="component" value="Unassembled WGS sequence"/>
</dbReference>
<organism evidence="2 3">
    <name type="scientific">Scophthalmus maximus</name>
    <name type="common">Turbot</name>
    <name type="synonym">Psetta maxima</name>
    <dbReference type="NCBI Taxonomy" id="52904"/>
    <lineage>
        <taxon>Eukaryota</taxon>
        <taxon>Metazoa</taxon>
        <taxon>Chordata</taxon>
        <taxon>Craniata</taxon>
        <taxon>Vertebrata</taxon>
        <taxon>Euteleostomi</taxon>
        <taxon>Actinopterygii</taxon>
        <taxon>Neopterygii</taxon>
        <taxon>Teleostei</taxon>
        <taxon>Neoteleostei</taxon>
        <taxon>Acanthomorphata</taxon>
        <taxon>Carangaria</taxon>
        <taxon>Pleuronectiformes</taxon>
        <taxon>Pleuronectoidei</taxon>
        <taxon>Scophthalmidae</taxon>
        <taxon>Scophthalmus</taxon>
    </lineage>
</organism>
<dbReference type="AlphaFoldDB" id="A0A6A4T9M7"/>